<dbReference type="KEGG" id="ztr:MYCGRDRAFT_95951"/>
<evidence type="ECO:0000313" key="4">
    <source>
        <dbReference type="EMBL" id="EGP84505.1"/>
    </source>
</evidence>
<dbReference type="GO" id="GO:0008270">
    <property type="term" value="F:zinc ion binding"/>
    <property type="evidence" value="ECO:0007669"/>
    <property type="project" value="UniProtKB-KW"/>
</dbReference>
<protein>
    <recommendedName>
        <fullName evidence="3">C3H1-type domain-containing protein</fullName>
    </recommendedName>
</protein>
<feature type="compositionally biased region" description="Polar residues" evidence="2">
    <location>
        <begin position="443"/>
        <end position="453"/>
    </location>
</feature>
<feature type="compositionally biased region" description="Low complexity" evidence="2">
    <location>
        <begin position="599"/>
        <end position="639"/>
    </location>
</feature>
<dbReference type="OrthoDB" id="10042433at2759"/>
<dbReference type="OMA" id="PSECGGW"/>
<reference evidence="4 5" key="1">
    <citation type="journal article" date="2011" name="PLoS Genet.">
        <title>Finished genome of the fungal wheat pathogen Mycosphaerella graminicola reveals dispensome structure, chromosome plasticity, and stealth pathogenesis.</title>
        <authorList>
            <person name="Goodwin S.B."/>
            <person name="Ben M'barek S."/>
            <person name="Dhillon B."/>
            <person name="Wittenberg A.H.J."/>
            <person name="Crane C.F."/>
            <person name="Hane J.K."/>
            <person name="Foster A.J."/>
            <person name="Van der Lee T.A.J."/>
            <person name="Grimwood J."/>
            <person name="Aerts A."/>
            <person name="Antoniw J."/>
            <person name="Bailey A."/>
            <person name="Bluhm B."/>
            <person name="Bowler J."/>
            <person name="Bristow J."/>
            <person name="van der Burgt A."/>
            <person name="Canto-Canche B."/>
            <person name="Churchill A.C.L."/>
            <person name="Conde-Ferraez L."/>
            <person name="Cools H.J."/>
            <person name="Coutinho P.M."/>
            <person name="Csukai M."/>
            <person name="Dehal P."/>
            <person name="De Wit P."/>
            <person name="Donzelli B."/>
            <person name="van de Geest H.C."/>
            <person name="van Ham R.C.H.J."/>
            <person name="Hammond-Kosack K.E."/>
            <person name="Henrissat B."/>
            <person name="Kilian A."/>
            <person name="Kobayashi A.K."/>
            <person name="Koopmann E."/>
            <person name="Kourmpetis Y."/>
            <person name="Kuzniar A."/>
            <person name="Lindquist E."/>
            <person name="Lombard V."/>
            <person name="Maliepaard C."/>
            <person name="Martins N."/>
            <person name="Mehrabi R."/>
            <person name="Nap J.P.H."/>
            <person name="Ponomarenko A."/>
            <person name="Rudd J.J."/>
            <person name="Salamov A."/>
            <person name="Schmutz J."/>
            <person name="Schouten H.J."/>
            <person name="Shapiro H."/>
            <person name="Stergiopoulos I."/>
            <person name="Torriani S.F.F."/>
            <person name="Tu H."/>
            <person name="de Vries R.P."/>
            <person name="Waalwijk C."/>
            <person name="Ware S.B."/>
            <person name="Wiebenga A."/>
            <person name="Zwiers L.-H."/>
            <person name="Oliver R.P."/>
            <person name="Grigoriev I.V."/>
            <person name="Kema G.H.J."/>
        </authorList>
    </citation>
    <scope>NUCLEOTIDE SEQUENCE [LARGE SCALE GENOMIC DNA]</scope>
    <source>
        <strain evidence="5">CBS 115943 / IPO323</strain>
    </source>
</reference>
<name>F9XKD5_ZYMTI</name>
<evidence type="ECO:0000256" key="2">
    <source>
        <dbReference type="SAM" id="MobiDB-lite"/>
    </source>
</evidence>
<feature type="region of interest" description="Disordered" evidence="2">
    <location>
        <begin position="599"/>
        <end position="653"/>
    </location>
</feature>
<dbReference type="RefSeq" id="XP_003849529.1">
    <property type="nucleotide sequence ID" value="XM_003849481.1"/>
</dbReference>
<dbReference type="AlphaFoldDB" id="F9XKD5"/>
<evidence type="ECO:0000259" key="3">
    <source>
        <dbReference type="PROSITE" id="PS50103"/>
    </source>
</evidence>
<dbReference type="STRING" id="336722.F9XKD5"/>
<keyword evidence="1" id="KW-0863">Zinc-finger</keyword>
<dbReference type="HOGENOM" id="CLU_327953_0_0_1"/>
<gene>
    <name evidence="4" type="ORF">MYCGRDRAFT_95951</name>
</gene>
<dbReference type="GeneID" id="13402377"/>
<keyword evidence="1" id="KW-0862">Zinc</keyword>
<dbReference type="InterPro" id="IPR000571">
    <property type="entry name" value="Znf_CCCH"/>
</dbReference>
<keyword evidence="1" id="KW-0479">Metal-binding</keyword>
<dbReference type="InParanoid" id="F9XKD5"/>
<feature type="zinc finger region" description="C3H1-type" evidence="1">
    <location>
        <begin position="744"/>
        <end position="774"/>
    </location>
</feature>
<dbReference type="eggNOG" id="KOG3544">
    <property type="taxonomic scope" value="Eukaryota"/>
</dbReference>
<sequence>MHFRQLWQKSTGMMSMCGNTRLAWKAPASGPPLQSGASMIDTADVPALTGFLVVSDPQRSTARGLLTSTTYDQGGSPHWAEAHPSFSLARRSPVVLVSSTACSTDSLMETLSLSAQKFAIVRKQYATAAEGSQYQGSLLSYVSEAARRQGESFHPLGISPRGSILLDIVQFSAYRTQHSHTALHSPSAHPPAYQSPPHSAQDCRSTLHQAFQQPKKDSHKTSPHNPTLFKMQAYHPETTKDCFVCHLPFPEQQLDEGSCCTQCAISVFGAFDFNGGAFNDGFDMAFDTPFDTPANTTMPIQGPANSVNADWAPVDTNNAVQYPVNIGNAVQFPANANNAVHSFANTNNAAQLPAHSNNAVQIPANFNNAVQFPAWPATASNAAQFPANTDNAVQFPAWPATTGNAAQFPANTNNAVQFPAWPTTTTNAAQFPANTNNAVQLSTSSNNAVQSHSNTDHAAPTPTTTENAVQSPANSDSAAQSSFVIDEAAQTAFYDHIWSEDTPVNNQQPDPNLPSSCIDPSTLNALDASDSVLFGGFDLGQQDQQFGFSFDDDISFPGGYDSQANNNVTVAPAAVAAEESVISPLSSCFPGMSNLTSGFSPQESFSSSPADSAVSFSPAASSPPLSTAANNLPAPAANAEQTSSPAQEEPRDPREGYVLLSSLEESSAGPADTASAEPTAGFTLEEAEMNLFIALGGDPSPPVSDVVPAPATSYQSPPPAANAVAPPPAFQFPPPAATLITNPDPSKTLCLPFLNSGGTWCPAGRKCPNHHFVHIVTDRGHITAANPPGSTTVATKNGLMVLSAEYIEETQKAFEVHRKLAHERRGPRFECATCHKNAPKNPGNDGVRCTPCFKRKAACEALGGIWEDKMPKRKRKN</sequence>
<dbReference type="Proteomes" id="UP000008062">
    <property type="component" value="Chromosome 9"/>
</dbReference>
<accession>F9XKD5</accession>
<keyword evidence="5" id="KW-1185">Reference proteome</keyword>
<evidence type="ECO:0000256" key="1">
    <source>
        <dbReference type="PROSITE-ProRule" id="PRU00723"/>
    </source>
</evidence>
<dbReference type="PROSITE" id="PS50103">
    <property type="entry name" value="ZF_C3H1"/>
    <property type="match status" value="1"/>
</dbReference>
<organism evidence="4 5">
    <name type="scientific">Zymoseptoria tritici (strain CBS 115943 / IPO323)</name>
    <name type="common">Speckled leaf blotch fungus</name>
    <name type="synonym">Septoria tritici</name>
    <dbReference type="NCBI Taxonomy" id="336722"/>
    <lineage>
        <taxon>Eukaryota</taxon>
        <taxon>Fungi</taxon>
        <taxon>Dikarya</taxon>
        <taxon>Ascomycota</taxon>
        <taxon>Pezizomycotina</taxon>
        <taxon>Dothideomycetes</taxon>
        <taxon>Dothideomycetidae</taxon>
        <taxon>Mycosphaerellales</taxon>
        <taxon>Mycosphaerellaceae</taxon>
        <taxon>Zymoseptoria</taxon>
    </lineage>
</organism>
<feature type="region of interest" description="Disordered" evidence="2">
    <location>
        <begin position="180"/>
        <end position="227"/>
    </location>
</feature>
<feature type="region of interest" description="Disordered" evidence="2">
    <location>
        <begin position="443"/>
        <end position="480"/>
    </location>
</feature>
<proteinExistence type="predicted"/>
<feature type="compositionally biased region" description="Polar residues" evidence="2">
    <location>
        <begin position="196"/>
        <end position="212"/>
    </location>
</feature>
<feature type="domain" description="C3H1-type" evidence="3">
    <location>
        <begin position="744"/>
        <end position="774"/>
    </location>
</feature>
<dbReference type="EMBL" id="CM001204">
    <property type="protein sequence ID" value="EGP84505.1"/>
    <property type="molecule type" value="Genomic_DNA"/>
</dbReference>
<evidence type="ECO:0000313" key="5">
    <source>
        <dbReference type="Proteomes" id="UP000008062"/>
    </source>
</evidence>
<feature type="compositionally biased region" description="Polar residues" evidence="2">
    <location>
        <begin position="461"/>
        <end position="480"/>
    </location>
</feature>